<evidence type="ECO:0000313" key="3">
    <source>
        <dbReference type="Proteomes" id="UP000019140"/>
    </source>
</evidence>
<sequence length="290" mass="32510">MDHASPPANSESNVHQEQVQDGFDELRQLLLEPEREQLQQLEGRLERWRPDPDGLGRMLPEALVRRPNPDAVLGKALVPATEEAIRLSVKQDPDVLSVAIAPVMMPAIRKAIEQALKSMMQSLNQALEHSISIRGLRWRWEAMRTGKPFAEVVMLHALLYRVEQVFFVHRETGLLLWHVAAEPDGMQDPEAVSGMMTAIQDFVHDSFQVADDAALDTFEVGALTGWVERGPKAYLAALIRGNPPQDIRTTLQDTLARLHNEYHDALDEFQGDNTSFATTEPVLEACLLSQ</sequence>
<gene>
    <name evidence="2" type="ORF">ETSY2_42605</name>
</gene>
<evidence type="ECO:0000256" key="1">
    <source>
        <dbReference type="SAM" id="MobiDB-lite"/>
    </source>
</evidence>
<dbReference type="Proteomes" id="UP000019140">
    <property type="component" value="Unassembled WGS sequence"/>
</dbReference>
<feature type="compositionally biased region" description="Polar residues" evidence="1">
    <location>
        <begin position="7"/>
        <end position="19"/>
    </location>
</feature>
<comment type="caution">
    <text evidence="2">The sequence shown here is derived from an EMBL/GenBank/DDBJ whole genome shotgun (WGS) entry which is preliminary data.</text>
</comment>
<dbReference type="AlphaFoldDB" id="W4LKR7"/>
<protein>
    <submittedName>
        <fullName evidence="2">Uncharacterized protein</fullName>
    </submittedName>
</protein>
<organism evidence="2 3">
    <name type="scientific">Candidatus Entotheonella gemina</name>
    <dbReference type="NCBI Taxonomy" id="1429439"/>
    <lineage>
        <taxon>Bacteria</taxon>
        <taxon>Pseudomonadati</taxon>
        <taxon>Nitrospinota/Tectimicrobiota group</taxon>
        <taxon>Candidatus Tectimicrobiota</taxon>
        <taxon>Candidatus Entotheonellia</taxon>
        <taxon>Candidatus Entotheonellales</taxon>
        <taxon>Candidatus Entotheonellaceae</taxon>
        <taxon>Candidatus Entotheonella</taxon>
    </lineage>
</organism>
<dbReference type="EMBL" id="AZHX01001932">
    <property type="protein sequence ID" value="ETW98582.1"/>
    <property type="molecule type" value="Genomic_DNA"/>
</dbReference>
<accession>W4LKR7</accession>
<name>W4LKR7_9BACT</name>
<dbReference type="HOGENOM" id="CLU_958729_0_0_7"/>
<proteinExistence type="predicted"/>
<keyword evidence="3" id="KW-1185">Reference proteome</keyword>
<evidence type="ECO:0000313" key="2">
    <source>
        <dbReference type="EMBL" id="ETW98582.1"/>
    </source>
</evidence>
<reference evidence="2 3" key="1">
    <citation type="journal article" date="2014" name="Nature">
        <title>An environmental bacterial taxon with a large and distinct metabolic repertoire.</title>
        <authorList>
            <person name="Wilson M.C."/>
            <person name="Mori T."/>
            <person name="Ruckert C."/>
            <person name="Uria A.R."/>
            <person name="Helf M.J."/>
            <person name="Takada K."/>
            <person name="Gernert C."/>
            <person name="Steffens U.A."/>
            <person name="Heycke N."/>
            <person name="Schmitt S."/>
            <person name="Rinke C."/>
            <person name="Helfrich E.J."/>
            <person name="Brachmann A.O."/>
            <person name="Gurgui C."/>
            <person name="Wakimoto T."/>
            <person name="Kracht M."/>
            <person name="Crusemann M."/>
            <person name="Hentschel U."/>
            <person name="Abe I."/>
            <person name="Matsunaga S."/>
            <person name="Kalinowski J."/>
            <person name="Takeyama H."/>
            <person name="Piel J."/>
        </authorList>
    </citation>
    <scope>NUCLEOTIDE SEQUENCE [LARGE SCALE GENOMIC DNA]</scope>
    <source>
        <strain evidence="3">TSY2</strain>
    </source>
</reference>
<feature type="region of interest" description="Disordered" evidence="1">
    <location>
        <begin position="1"/>
        <end position="23"/>
    </location>
</feature>